<keyword evidence="3" id="KW-1185">Reference proteome</keyword>
<reference evidence="2 3" key="1">
    <citation type="submission" date="2020-05" db="EMBL/GenBank/DDBJ databases">
        <title>Identification and distribution of gene clusters putatively required for synthesis of sphingolipid metabolism inhibitors in phylogenetically diverse species of the filamentous fungus Fusarium.</title>
        <authorList>
            <person name="Kim H.-S."/>
            <person name="Busman M."/>
            <person name="Brown D.W."/>
            <person name="Divon H."/>
            <person name="Uhlig S."/>
            <person name="Proctor R.H."/>
        </authorList>
    </citation>
    <scope>NUCLEOTIDE SEQUENCE [LARGE SCALE GENOMIC DNA]</scope>
    <source>
        <strain evidence="2 3">NRRL 66235</strain>
    </source>
</reference>
<name>A0A8H5XXY7_9HYPO</name>
<proteinExistence type="predicted"/>
<gene>
    <name evidence="2" type="ORF">FMUND_13519</name>
</gene>
<dbReference type="OrthoDB" id="5087175at2759"/>
<evidence type="ECO:0000313" key="2">
    <source>
        <dbReference type="EMBL" id="KAF5702350.1"/>
    </source>
</evidence>
<protein>
    <submittedName>
        <fullName evidence="2">Uncharacterized protein</fullName>
    </submittedName>
</protein>
<evidence type="ECO:0000256" key="1">
    <source>
        <dbReference type="SAM" id="MobiDB-lite"/>
    </source>
</evidence>
<dbReference type="AlphaFoldDB" id="A0A8H5XXY7"/>
<organism evidence="2 3">
    <name type="scientific">Fusarium mundagurra</name>
    <dbReference type="NCBI Taxonomy" id="1567541"/>
    <lineage>
        <taxon>Eukaryota</taxon>
        <taxon>Fungi</taxon>
        <taxon>Dikarya</taxon>
        <taxon>Ascomycota</taxon>
        <taxon>Pezizomycotina</taxon>
        <taxon>Sordariomycetes</taxon>
        <taxon>Hypocreomycetidae</taxon>
        <taxon>Hypocreales</taxon>
        <taxon>Nectriaceae</taxon>
        <taxon>Fusarium</taxon>
        <taxon>Fusarium fujikuroi species complex</taxon>
    </lineage>
</organism>
<sequence length="142" mass="15563">MPSLNDLSRGYYSRFLAFLSDLAKTKRAQDCPVPEPDLAQTPEASVTETDRSIPSDQPAAPEAISPQQELTDMSPCDCSIVEQYLRVGLERLTLGTSTAEKRGRPGCADDDDADGQPSAKRRKLSIGRSSHRIDKGRRGKRS</sequence>
<dbReference type="EMBL" id="JAAOAN010000625">
    <property type="protein sequence ID" value="KAF5702350.1"/>
    <property type="molecule type" value="Genomic_DNA"/>
</dbReference>
<accession>A0A8H5XXY7</accession>
<comment type="caution">
    <text evidence="2">The sequence shown here is derived from an EMBL/GenBank/DDBJ whole genome shotgun (WGS) entry which is preliminary data.</text>
</comment>
<feature type="region of interest" description="Disordered" evidence="1">
    <location>
        <begin position="93"/>
        <end position="142"/>
    </location>
</feature>
<evidence type="ECO:0000313" key="3">
    <source>
        <dbReference type="Proteomes" id="UP000544331"/>
    </source>
</evidence>
<dbReference type="Proteomes" id="UP000544331">
    <property type="component" value="Unassembled WGS sequence"/>
</dbReference>
<feature type="region of interest" description="Disordered" evidence="1">
    <location>
        <begin position="29"/>
        <end position="72"/>
    </location>
</feature>